<protein>
    <recommendedName>
        <fullName evidence="2">UspA domain-containing protein</fullName>
    </recommendedName>
</protein>
<keyword evidence="4" id="KW-1185">Reference proteome</keyword>
<sequence>MKILLAADGSEHTRRAAKHLVAHLHWFAEKPTVSLLNVHAPMPLNRAAAIVGKGAVDAYMREECLKALAVAESELAAAKVPYQSSWVSGEVAEEVARFVAANGIDLIVMGSHGHSALANLAMGSNATKIIASTKVPVLIVR</sequence>
<dbReference type="InterPro" id="IPR014729">
    <property type="entry name" value="Rossmann-like_a/b/a_fold"/>
</dbReference>
<feature type="domain" description="UspA" evidence="2">
    <location>
        <begin position="2"/>
        <end position="141"/>
    </location>
</feature>
<comment type="similarity">
    <text evidence="1">Belongs to the universal stress protein A family.</text>
</comment>
<dbReference type="SUPFAM" id="SSF52402">
    <property type="entry name" value="Adenine nucleotide alpha hydrolases-like"/>
    <property type="match status" value="1"/>
</dbReference>
<gene>
    <name evidence="3" type="ORF">DSM104440_00704</name>
</gene>
<evidence type="ECO:0000313" key="3">
    <source>
        <dbReference type="EMBL" id="QJR13913.1"/>
    </source>
</evidence>
<dbReference type="Gene3D" id="3.40.50.620">
    <property type="entry name" value="HUPs"/>
    <property type="match status" value="1"/>
</dbReference>
<organism evidence="3 4">
    <name type="scientific">Usitatibacter palustris</name>
    <dbReference type="NCBI Taxonomy" id="2732487"/>
    <lineage>
        <taxon>Bacteria</taxon>
        <taxon>Pseudomonadati</taxon>
        <taxon>Pseudomonadota</taxon>
        <taxon>Betaproteobacteria</taxon>
        <taxon>Nitrosomonadales</taxon>
        <taxon>Usitatibacteraceae</taxon>
        <taxon>Usitatibacter</taxon>
    </lineage>
</organism>
<dbReference type="PRINTS" id="PR01438">
    <property type="entry name" value="UNVRSLSTRESS"/>
</dbReference>
<reference evidence="3 4" key="1">
    <citation type="submission" date="2020-04" db="EMBL/GenBank/DDBJ databases">
        <title>Usitatibacter rugosus gen. nov., sp. nov. and Usitatibacter palustris sp. nov., novel members of Usitatibacteraceae fam. nov. within the order Nitrosomonadales isolated from soil.</title>
        <authorList>
            <person name="Huber K.J."/>
            <person name="Neumann-Schaal M."/>
            <person name="Geppert A."/>
            <person name="Luckner M."/>
            <person name="Wanner G."/>
            <person name="Overmann J."/>
        </authorList>
    </citation>
    <scope>NUCLEOTIDE SEQUENCE [LARGE SCALE GENOMIC DNA]</scope>
    <source>
        <strain evidence="3 4">Swamp67</strain>
    </source>
</reference>
<accession>A0A6M4H5I6</accession>
<evidence type="ECO:0000256" key="1">
    <source>
        <dbReference type="ARBA" id="ARBA00008791"/>
    </source>
</evidence>
<dbReference type="InterPro" id="IPR006016">
    <property type="entry name" value="UspA"/>
</dbReference>
<dbReference type="AlphaFoldDB" id="A0A6M4H5I6"/>
<evidence type="ECO:0000313" key="4">
    <source>
        <dbReference type="Proteomes" id="UP000503096"/>
    </source>
</evidence>
<dbReference type="Proteomes" id="UP000503096">
    <property type="component" value="Chromosome"/>
</dbReference>
<name>A0A6M4H5I6_9PROT</name>
<dbReference type="CDD" id="cd00293">
    <property type="entry name" value="USP-like"/>
    <property type="match status" value="1"/>
</dbReference>
<dbReference type="InterPro" id="IPR006015">
    <property type="entry name" value="Universal_stress_UspA"/>
</dbReference>
<dbReference type="RefSeq" id="WP_171160658.1">
    <property type="nucleotide sequence ID" value="NZ_CP053073.1"/>
</dbReference>
<dbReference type="PANTHER" id="PTHR46268:SF15">
    <property type="entry name" value="UNIVERSAL STRESS PROTEIN HP_0031"/>
    <property type="match status" value="1"/>
</dbReference>
<dbReference type="PANTHER" id="PTHR46268">
    <property type="entry name" value="STRESS RESPONSE PROTEIN NHAX"/>
    <property type="match status" value="1"/>
</dbReference>
<proteinExistence type="inferred from homology"/>
<evidence type="ECO:0000259" key="2">
    <source>
        <dbReference type="Pfam" id="PF00582"/>
    </source>
</evidence>
<dbReference type="FunCoup" id="A0A6M4H5I6">
    <property type="interactions" value="293"/>
</dbReference>
<dbReference type="KEGG" id="upl:DSM104440_00704"/>
<dbReference type="EMBL" id="CP053073">
    <property type="protein sequence ID" value="QJR13913.1"/>
    <property type="molecule type" value="Genomic_DNA"/>
</dbReference>
<dbReference type="InParanoid" id="A0A6M4H5I6"/>
<dbReference type="Pfam" id="PF00582">
    <property type="entry name" value="Usp"/>
    <property type="match status" value="1"/>
</dbReference>